<feature type="repeat" description="Solcar" evidence="10">
    <location>
        <begin position="69"/>
        <end position="153"/>
    </location>
</feature>
<keyword evidence="6" id="KW-0999">Mitochondrion inner membrane</keyword>
<evidence type="ECO:0000256" key="5">
    <source>
        <dbReference type="ARBA" id="ARBA00022737"/>
    </source>
</evidence>
<keyword evidence="3 11" id="KW-0813">Transport</keyword>
<dbReference type="Gene3D" id="1.50.40.10">
    <property type="entry name" value="Mitochondrial carrier domain"/>
    <property type="match status" value="1"/>
</dbReference>
<proteinExistence type="inferred from homology"/>
<evidence type="ECO:0000256" key="8">
    <source>
        <dbReference type="ARBA" id="ARBA00023128"/>
    </source>
</evidence>
<keyword evidence="9 10" id="KW-0472">Membrane</keyword>
<evidence type="ECO:0000313" key="12">
    <source>
        <dbReference type="EMBL" id="KAK3105608.1"/>
    </source>
</evidence>
<gene>
    <name evidence="12" type="ORF">FSP39_001623</name>
</gene>
<dbReference type="Pfam" id="PF00153">
    <property type="entry name" value="Mito_carr"/>
    <property type="match status" value="2"/>
</dbReference>
<comment type="subcellular location">
    <subcellularLocation>
        <location evidence="1">Mitochondrion inner membrane</location>
        <topology evidence="1">Multi-pass membrane protein</topology>
    </subcellularLocation>
</comment>
<name>A0AA89CCF8_PINIB</name>
<evidence type="ECO:0000256" key="9">
    <source>
        <dbReference type="ARBA" id="ARBA00023136"/>
    </source>
</evidence>
<reference evidence="12" key="1">
    <citation type="submission" date="2019-08" db="EMBL/GenBank/DDBJ databases">
        <title>The improved chromosome-level genome for the pearl oyster Pinctada fucata martensii using PacBio sequencing and Hi-C.</title>
        <authorList>
            <person name="Zheng Z."/>
        </authorList>
    </citation>
    <scope>NUCLEOTIDE SEQUENCE</scope>
    <source>
        <strain evidence="12">ZZ-2019</strain>
        <tissue evidence="12">Adductor muscle</tissue>
    </source>
</reference>
<dbReference type="PANTHER" id="PTHR45760:SF2">
    <property type="entry name" value="FI19922P1-RELATED"/>
    <property type="match status" value="1"/>
</dbReference>
<keyword evidence="5" id="KW-0677">Repeat</keyword>
<dbReference type="InterPro" id="IPR023395">
    <property type="entry name" value="MCP_dom_sf"/>
</dbReference>
<evidence type="ECO:0000256" key="4">
    <source>
        <dbReference type="ARBA" id="ARBA00022692"/>
    </source>
</evidence>
<keyword evidence="4 10" id="KW-0812">Transmembrane</keyword>
<evidence type="ECO:0000313" key="13">
    <source>
        <dbReference type="Proteomes" id="UP001186944"/>
    </source>
</evidence>
<dbReference type="PROSITE" id="PS50920">
    <property type="entry name" value="SOLCAR"/>
    <property type="match status" value="2"/>
</dbReference>
<evidence type="ECO:0000256" key="11">
    <source>
        <dbReference type="RuleBase" id="RU000488"/>
    </source>
</evidence>
<evidence type="ECO:0000256" key="1">
    <source>
        <dbReference type="ARBA" id="ARBA00004448"/>
    </source>
</evidence>
<sequence>MVINLNSELETTSIFQDALYKISRVEGTRTLWSGLQPTLAMAVPSTVVYFTCYEKCQHFLGYGGKMESGDWWKPMAAGGTARAISVTVISPVEMIRTKMQSQRLGYSQIVMAVKRTFREMGVRGLYKGWAPTIWRDVPFSALFWLNCEAMKTYLSHVTETDVSPLVHHVIAGAYAGTADPSTSFF</sequence>
<evidence type="ECO:0000256" key="2">
    <source>
        <dbReference type="ARBA" id="ARBA00006375"/>
    </source>
</evidence>
<dbReference type="EMBL" id="VSWD01000003">
    <property type="protein sequence ID" value="KAK3105608.1"/>
    <property type="molecule type" value="Genomic_DNA"/>
</dbReference>
<comment type="similarity">
    <text evidence="2 11">Belongs to the mitochondrial carrier (TC 2.A.29) family.</text>
</comment>
<evidence type="ECO:0000256" key="10">
    <source>
        <dbReference type="PROSITE-ProRule" id="PRU00282"/>
    </source>
</evidence>
<accession>A0AA89CCF8</accession>
<evidence type="ECO:0000256" key="3">
    <source>
        <dbReference type="ARBA" id="ARBA00022448"/>
    </source>
</evidence>
<dbReference type="GO" id="GO:0005743">
    <property type="term" value="C:mitochondrial inner membrane"/>
    <property type="evidence" value="ECO:0007669"/>
    <property type="project" value="UniProtKB-SubCell"/>
</dbReference>
<comment type="caution">
    <text evidence="12">The sequence shown here is derived from an EMBL/GenBank/DDBJ whole genome shotgun (WGS) entry which is preliminary data.</text>
</comment>
<keyword evidence="7" id="KW-1133">Transmembrane helix</keyword>
<evidence type="ECO:0000256" key="6">
    <source>
        <dbReference type="ARBA" id="ARBA00022792"/>
    </source>
</evidence>
<dbReference type="GO" id="GO:1990542">
    <property type="term" value="P:mitochondrial transmembrane transport"/>
    <property type="evidence" value="ECO:0007669"/>
    <property type="project" value="InterPro"/>
</dbReference>
<dbReference type="PANTHER" id="PTHR45760">
    <property type="entry name" value="FI19922P1-RELATED"/>
    <property type="match status" value="1"/>
</dbReference>
<organism evidence="12 13">
    <name type="scientific">Pinctada imbricata</name>
    <name type="common">Atlantic pearl-oyster</name>
    <name type="synonym">Pinctada martensii</name>
    <dbReference type="NCBI Taxonomy" id="66713"/>
    <lineage>
        <taxon>Eukaryota</taxon>
        <taxon>Metazoa</taxon>
        <taxon>Spiralia</taxon>
        <taxon>Lophotrochozoa</taxon>
        <taxon>Mollusca</taxon>
        <taxon>Bivalvia</taxon>
        <taxon>Autobranchia</taxon>
        <taxon>Pteriomorphia</taxon>
        <taxon>Pterioida</taxon>
        <taxon>Pterioidea</taxon>
        <taxon>Pteriidae</taxon>
        <taxon>Pinctada</taxon>
    </lineage>
</organism>
<evidence type="ECO:0000256" key="7">
    <source>
        <dbReference type="ARBA" id="ARBA00022989"/>
    </source>
</evidence>
<dbReference type="InterPro" id="IPR018108">
    <property type="entry name" value="MCP_transmembrane"/>
</dbReference>
<keyword evidence="13" id="KW-1185">Reference proteome</keyword>
<dbReference type="SUPFAM" id="SSF103506">
    <property type="entry name" value="Mitochondrial carrier"/>
    <property type="match status" value="1"/>
</dbReference>
<dbReference type="Proteomes" id="UP001186944">
    <property type="component" value="Unassembled WGS sequence"/>
</dbReference>
<protein>
    <submittedName>
        <fullName evidence="12">Uncharacterized protein</fullName>
    </submittedName>
</protein>
<dbReference type="InterPro" id="IPR045315">
    <property type="entry name" value="Mtm1-like"/>
</dbReference>
<keyword evidence="8" id="KW-0496">Mitochondrion</keyword>
<feature type="repeat" description="Solcar" evidence="10">
    <location>
        <begin position="1"/>
        <end position="59"/>
    </location>
</feature>
<dbReference type="AlphaFoldDB" id="A0AA89CCF8"/>